<reference evidence="6 9" key="2">
    <citation type="submission" date="2020-12" db="EMBL/GenBank/DDBJ databases">
        <title>FDA dAtabase for Regulatory Grade micrObial Sequences (FDA-ARGOS): Supporting development and validation of Infectious Disease Dx tests.</title>
        <authorList>
            <person name="Nelson B."/>
            <person name="Plummer A."/>
            <person name="Tallon L."/>
            <person name="Sadzewicz L."/>
            <person name="Zhao X."/>
            <person name="Boylan J."/>
            <person name="Ott S."/>
            <person name="Bowen H."/>
            <person name="Vavikolanu K."/>
            <person name="Mehta A."/>
            <person name="Aluvathingal J."/>
            <person name="Nadendla S."/>
            <person name="Myers T."/>
            <person name="Yan Y."/>
            <person name="Sichtig H."/>
        </authorList>
    </citation>
    <scope>NUCLEOTIDE SEQUENCE [LARGE SCALE GENOMIC DNA]</scope>
    <source>
        <strain evidence="6 9">FDAARGOS_923</strain>
    </source>
</reference>
<dbReference type="Gene3D" id="3.30.2010.10">
    <property type="entry name" value="Metalloproteases ('zincins'), catalytic domain"/>
    <property type="match status" value="1"/>
</dbReference>
<dbReference type="OMA" id="LVHYHLH"/>
<dbReference type="HAMAP" id="MF_00745">
    <property type="entry name" value="SprT_like"/>
    <property type="match status" value="1"/>
</dbReference>
<name>A0A1Y0YGS6_BACLI</name>
<evidence type="ECO:0000256" key="3">
    <source>
        <dbReference type="ARBA" id="ARBA00022833"/>
    </source>
</evidence>
<evidence type="ECO:0000256" key="4">
    <source>
        <dbReference type="HAMAP-Rule" id="MF_00745"/>
    </source>
</evidence>
<proteinExistence type="inferred from homology"/>
<keyword evidence="2 4" id="KW-0479">Metal-binding</keyword>
<feature type="binding site" evidence="4">
    <location>
        <position position="71"/>
    </location>
    <ligand>
        <name>Zn(2+)</name>
        <dbReference type="ChEBI" id="CHEBI:29105"/>
    </ligand>
</feature>
<keyword evidence="1 4" id="KW-0963">Cytoplasm</keyword>
<feature type="domain" description="SprT-like" evidence="5">
    <location>
        <begin position="4"/>
        <end position="149"/>
    </location>
</feature>
<dbReference type="GO" id="GO:0006950">
    <property type="term" value="P:response to stress"/>
    <property type="evidence" value="ECO:0007669"/>
    <property type="project" value="UniProtKB-ARBA"/>
</dbReference>
<dbReference type="AlphaFoldDB" id="A0A1Y0YGS6"/>
<protein>
    <recommendedName>
        <fullName evidence="4">Protein SprT-like</fullName>
    </recommendedName>
</protein>
<evidence type="ECO:0000313" key="8">
    <source>
        <dbReference type="Proteomes" id="UP000435910"/>
    </source>
</evidence>
<evidence type="ECO:0000259" key="5">
    <source>
        <dbReference type="SMART" id="SM00731"/>
    </source>
</evidence>
<dbReference type="RefSeq" id="WP_003179155.1">
    <property type="nucleotide sequence ID" value="NZ_BEXU01000024.1"/>
</dbReference>
<dbReference type="GO" id="GO:0005737">
    <property type="term" value="C:cytoplasm"/>
    <property type="evidence" value="ECO:0007669"/>
    <property type="project" value="UniProtKB-SubCell"/>
</dbReference>
<dbReference type="GeneID" id="92858474"/>
<dbReference type="Pfam" id="PF10263">
    <property type="entry name" value="SprT-like"/>
    <property type="match status" value="1"/>
</dbReference>
<comment type="cofactor">
    <cofactor evidence="4">
        <name>Zn(2+)</name>
        <dbReference type="ChEBI" id="CHEBI:29105"/>
    </cofactor>
    <text evidence="4">Binds 1 zinc ion.</text>
</comment>
<dbReference type="GO" id="GO:0008270">
    <property type="term" value="F:zinc ion binding"/>
    <property type="evidence" value="ECO:0007669"/>
    <property type="project" value="UniProtKB-UniRule"/>
</dbReference>
<dbReference type="EMBL" id="CP065647">
    <property type="protein sequence ID" value="QPR72825.1"/>
    <property type="molecule type" value="Genomic_DNA"/>
</dbReference>
<dbReference type="NCBIfam" id="NF003339">
    <property type="entry name" value="PRK04351.1"/>
    <property type="match status" value="1"/>
</dbReference>
<evidence type="ECO:0000256" key="2">
    <source>
        <dbReference type="ARBA" id="ARBA00022723"/>
    </source>
</evidence>
<organism evidence="7 8">
    <name type="scientific">Bacillus licheniformis</name>
    <dbReference type="NCBI Taxonomy" id="1402"/>
    <lineage>
        <taxon>Bacteria</taxon>
        <taxon>Bacillati</taxon>
        <taxon>Bacillota</taxon>
        <taxon>Bacilli</taxon>
        <taxon>Bacillales</taxon>
        <taxon>Bacillaceae</taxon>
        <taxon>Bacillus</taxon>
    </lineage>
</organism>
<feature type="binding site" evidence="4">
    <location>
        <position position="67"/>
    </location>
    <ligand>
        <name>Zn(2+)</name>
        <dbReference type="ChEBI" id="CHEBI:29105"/>
    </ligand>
</feature>
<dbReference type="SMART" id="SM00731">
    <property type="entry name" value="SprT"/>
    <property type="match status" value="1"/>
</dbReference>
<feature type="active site" evidence="4">
    <location>
        <position position="68"/>
    </location>
</feature>
<reference evidence="7 8" key="1">
    <citation type="submission" date="2019-06" db="EMBL/GenBank/DDBJ databases">
        <title>Genome sequence analysis of &gt;100 Bacillus licheniformis strains suggests intrinsic resistance to this species.</title>
        <authorList>
            <person name="Wels M."/>
            <person name="Siezen R.J."/>
            <person name="Johansen E."/>
            <person name="Stuer-Lauridsen B."/>
            <person name="Bjerre K."/>
            <person name="Nielsen B.K.K."/>
        </authorList>
    </citation>
    <scope>NUCLEOTIDE SEQUENCE [LARGE SCALE GENOMIC DNA]</scope>
    <source>
        <strain evidence="7 8">BAC-16736</strain>
    </source>
</reference>
<dbReference type="Proteomes" id="UP000595038">
    <property type="component" value="Chromosome"/>
</dbReference>
<dbReference type="InterPro" id="IPR023524">
    <property type="entry name" value="Uncharacterised_SprT-like"/>
</dbReference>
<sequence>MDEQQLQQLTEQLSLTYFKKPFRHRAYFNSRLKTTGGRYLLNSHNIELNKKYLTEHGQKELEGIIKHELCHYHLHLEGKGYKHRDKDFRTLLKEVGAPRFCTPLEKEKKPQRKVRTYKCEACGQTFLRKRKMDTSRYVCGKCGGKIKEIIKKG</sequence>
<dbReference type="SMR" id="A0A1Y0YGS6"/>
<evidence type="ECO:0000313" key="7">
    <source>
        <dbReference type="EMBL" id="TWL28184.1"/>
    </source>
</evidence>
<dbReference type="InterPro" id="IPR035240">
    <property type="entry name" value="SprT_Zn_ribbon"/>
</dbReference>
<evidence type="ECO:0000313" key="6">
    <source>
        <dbReference type="EMBL" id="QPR72825.1"/>
    </source>
</evidence>
<evidence type="ECO:0000256" key="1">
    <source>
        <dbReference type="ARBA" id="ARBA00022490"/>
    </source>
</evidence>
<accession>A0A1Y0YGS6</accession>
<comment type="similarity">
    <text evidence="4">Belongs to the SprT family.</text>
</comment>
<gene>
    <name evidence="7" type="ORF">CHCC16736_0279</name>
    <name evidence="6" type="ORF">I6G80_24160</name>
</gene>
<dbReference type="EMBL" id="NILC01000022">
    <property type="protein sequence ID" value="TWL28184.1"/>
    <property type="molecule type" value="Genomic_DNA"/>
</dbReference>
<comment type="subcellular location">
    <subcellularLocation>
        <location evidence="4">Cytoplasm</location>
    </subcellularLocation>
</comment>
<evidence type="ECO:0000313" key="9">
    <source>
        <dbReference type="Proteomes" id="UP000595038"/>
    </source>
</evidence>
<dbReference type="InterPro" id="IPR006640">
    <property type="entry name" value="SprT-like_domain"/>
</dbReference>
<keyword evidence="3 4" id="KW-0862">Zinc</keyword>
<dbReference type="Proteomes" id="UP000435910">
    <property type="component" value="Unassembled WGS sequence"/>
</dbReference>
<dbReference type="Pfam" id="PF17283">
    <property type="entry name" value="Zn_ribbon_SprT"/>
    <property type="match status" value="1"/>
</dbReference>